<evidence type="ECO:0000313" key="1">
    <source>
        <dbReference type="EMBL" id="KAF9646432.1"/>
    </source>
</evidence>
<reference evidence="1" key="2">
    <citation type="journal article" date="2020" name="Nat. Commun.">
        <title>Large-scale genome sequencing of mycorrhizal fungi provides insights into the early evolution of symbiotic traits.</title>
        <authorList>
            <person name="Miyauchi S."/>
            <person name="Kiss E."/>
            <person name="Kuo A."/>
            <person name="Drula E."/>
            <person name="Kohler A."/>
            <person name="Sanchez-Garcia M."/>
            <person name="Morin E."/>
            <person name="Andreopoulos B."/>
            <person name="Barry K.W."/>
            <person name="Bonito G."/>
            <person name="Buee M."/>
            <person name="Carver A."/>
            <person name="Chen C."/>
            <person name="Cichocki N."/>
            <person name="Clum A."/>
            <person name="Culley D."/>
            <person name="Crous P.W."/>
            <person name="Fauchery L."/>
            <person name="Girlanda M."/>
            <person name="Hayes R.D."/>
            <person name="Keri Z."/>
            <person name="LaButti K."/>
            <person name="Lipzen A."/>
            <person name="Lombard V."/>
            <person name="Magnuson J."/>
            <person name="Maillard F."/>
            <person name="Murat C."/>
            <person name="Nolan M."/>
            <person name="Ohm R.A."/>
            <person name="Pangilinan J."/>
            <person name="Pereira M.F."/>
            <person name="Perotto S."/>
            <person name="Peter M."/>
            <person name="Pfister S."/>
            <person name="Riley R."/>
            <person name="Sitrit Y."/>
            <person name="Stielow J.B."/>
            <person name="Szollosi G."/>
            <person name="Zifcakova L."/>
            <person name="Stursova M."/>
            <person name="Spatafora J.W."/>
            <person name="Tedersoo L."/>
            <person name="Vaario L.M."/>
            <person name="Yamada A."/>
            <person name="Yan M."/>
            <person name="Wang P."/>
            <person name="Xu J."/>
            <person name="Bruns T."/>
            <person name="Baldrian P."/>
            <person name="Vilgalys R."/>
            <person name="Dunand C."/>
            <person name="Henrissat B."/>
            <person name="Grigoriev I.V."/>
            <person name="Hibbett D."/>
            <person name="Nagy L.G."/>
            <person name="Martin F.M."/>
        </authorList>
    </citation>
    <scope>NUCLEOTIDE SEQUENCE</scope>
    <source>
        <strain evidence="1">P2</strain>
    </source>
</reference>
<name>A0ACB6ZAA9_THEGA</name>
<comment type="caution">
    <text evidence="1">The sequence shown here is derived from an EMBL/GenBank/DDBJ whole genome shotgun (WGS) entry which is preliminary data.</text>
</comment>
<protein>
    <submittedName>
        <fullName evidence="1">Uncharacterized protein</fullName>
    </submittedName>
</protein>
<accession>A0ACB6ZAA9</accession>
<dbReference type="EMBL" id="MU118058">
    <property type="protein sequence ID" value="KAF9646432.1"/>
    <property type="molecule type" value="Genomic_DNA"/>
</dbReference>
<reference evidence="1" key="1">
    <citation type="submission" date="2019-10" db="EMBL/GenBank/DDBJ databases">
        <authorList>
            <consortium name="DOE Joint Genome Institute"/>
            <person name="Kuo A."/>
            <person name="Miyauchi S."/>
            <person name="Kiss E."/>
            <person name="Drula E."/>
            <person name="Kohler A."/>
            <person name="Sanchez-Garcia M."/>
            <person name="Andreopoulos B."/>
            <person name="Barry K.W."/>
            <person name="Bonito G."/>
            <person name="Buee M."/>
            <person name="Carver A."/>
            <person name="Chen C."/>
            <person name="Cichocki N."/>
            <person name="Clum A."/>
            <person name="Culley D."/>
            <person name="Crous P.W."/>
            <person name="Fauchery L."/>
            <person name="Girlanda M."/>
            <person name="Hayes R."/>
            <person name="Keri Z."/>
            <person name="Labutti K."/>
            <person name="Lipzen A."/>
            <person name="Lombard V."/>
            <person name="Magnuson J."/>
            <person name="Maillard F."/>
            <person name="Morin E."/>
            <person name="Murat C."/>
            <person name="Nolan M."/>
            <person name="Ohm R."/>
            <person name="Pangilinan J."/>
            <person name="Pereira M."/>
            <person name="Perotto S."/>
            <person name="Peter M."/>
            <person name="Riley R."/>
            <person name="Sitrit Y."/>
            <person name="Stielow B."/>
            <person name="Szollosi G."/>
            <person name="Zifcakova L."/>
            <person name="Stursova M."/>
            <person name="Spatafora J.W."/>
            <person name="Tedersoo L."/>
            <person name="Vaario L.-M."/>
            <person name="Yamada A."/>
            <person name="Yan M."/>
            <person name="Wang P."/>
            <person name="Xu J."/>
            <person name="Bruns T."/>
            <person name="Baldrian P."/>
            <person name="Vilgalys R."/>
            <person name="Henrissat B."/>
            <person name="Grigoriev I.V."/>
            <person name="Hibbett D."/>
            <person name="Nagy L.G."/>
            <person name="Martin F.M."/>
        </authorList>
    </citation>
    <scope>NUCLEOTIDE SEQUENCE</scope>
    <source>
        <strain evidence="1">P2</strain>
    </source>
</reference>
<keyword evidence="2" id="KW-1185">Reference proteome</keyword>
<dbReference type="Proteomes" id="UP000886501">
    <property type="component" value="Unassembled WGS sequence"/>
</dbReference>
<gene>
    <name evidence="1" type="ORF">BDM02DRAFT_3024871</name>
</gene>
<organism evidence="1 2">
    <name type="scientific">Thelephora ganbajun</name>
    <name type="common">Ganba fungus</name>
    <dbReference type="NCBI Taxonomy" id="370292"/>
    <lineage>
        <taxon>Eukaryota</taxon>
        <taxon>Fungi</taxon>
        <taxon>Dikarya</taxon>
        <taxon>Basidiomycota</taxon>
        <taxon>Agaricomycotina</taxon>
        <taxon>Agaricomycetes</taxon>
        <taxon>Thelephorales</taxon>
        <taxon>Thelephoraceae</taxon>
        <taxon>Thelephora</taxon>
    </lineage>
</organism>
<proteinExistence type="predicted"/>
<sequence length="84" mass="9544">MRSSVLVFSLPSYLCPAIVYFGLRLLVGRVLNTSIIPTPTRFTRRGVGTIIKHRCLQPCDRVAHYRETRTDARTTIKLQQGITI</sequence>
<evidence type="ECO:0000313" key="2">
    <source>
        <dbReference type="Proteomes" id="UP000886501"/>
    </source>
</evidence>